<dbReference type="Proteomes" id="UP000078559">
    <property type="component" value="Chromosome 9"/>
</dbReference>
<evidence type="ECO:0000313" key="4">
    <source>
        <dbReference type="Proteomes" id="UP000078559"/>
    </source>
</evidence>
<name>A0A194W8W7_CYTMA</name>
<dbReference type="EMBL" id="CM003106">
    <property type="protein sequence ID" value="KUI72732.1"/>
    <property type="molecule type" value="Genomic_DNA"/>
</dbReference>
<gene>
    <name evidence="3" type="ORF">VM1G_11855</name>
</gene>
<dbReference type="PROSITE" id="PS00107">
    <property type="entry name" value="PROTEIN_KINASE_ATP"/>
    <property type="match status" value="1"/>
</dbReference>
<dbReference type="OrthoDB" id="4062651at2759"/>
<dbReference type="PROSITE" id="PS50011">
    <property type="entry name" value="PROTEIN_KINASE_DOM"/>
    <property type="match status" value="1"/>
</dbReference>
<dbReference type="InterPro" id="IPR011009">
    <property type="entry name" value="Kinase-like_dom_sf"/>
</dbReference>
<dbReference type="Gene3D" id="1.10.510.10">
    <property type="entry name" value="Transferase(Phosphotransferase) domain 1"/>
    <property type="match status" value="1"/>
</dbReference>
<dbReference type="AlphaFoldDB" id="A0A194W8W7"/>
<accession>A0A194W8W7</accession>
<keyword evidence="1" id="KW-0547">Nucleotide-binding</keyword>
<keyword evidence="4" id="KW-1185">Reference proteome</keyword>
<proteinExistence type="predicted"/>
<dbReference type="GO" id="GO:0005524">
    <property type="term" value="F:ATP binding"/>
    <property type="evidence" value="ECO:0007669"/>
    <property type="project" value="UniProtKB-UniRule"/>
</dbReference>
<evidence type="ECO:0000259" key="2">
    <source>
        <dbReference type="PROSITE" id="PS50011"/>
    </source>
</evidence>
<organism evidence="3 4">
    <name type="scientific">Cytospora mali</name>
    <name type="common">Apple Valsa canker fungus</name>
    <name type="synonym">Valsa mali</name>
    <dbReference type="NCBI Taxonomy" id="578113"/>
    <lineage>
        <taxon>Eukaryota</taxon>
        <taxon>Fungi</taxon>
        <taxon>Dikarya</taxon>
        <taxon>Ascomycota</taxon>
        <taxon>Pezizomycotina</taxon>
        <taxon>Sordariomycetes</taxon>
        <taxon>Sordariomycetidae</taxon>
        <taxon>Diaporthales</taxon>
        <taxon>Cytosporaceae</taxon>
        <taxon>Cytospora</taxon>
    </lineage>
</organism>
<keyword evidence="1" id="KW-0067">ATP-binding</keyword>
<feature type="domain" description="Protein kinase" evidence="2">
    <location>
        <begin position="21"/>
        <end position="323"/>
    </location>
</feature>
<evidence type="ECO:0000313" key="3">
    <source>
        <dbReference type="EMBL" id="KUI72732.1"/>
    </source>
</evidence>
<protein>
    <recommendedName>
        <fullName evidence="2">Protein kinase domain-containing protein</fullName>
    </recommendedName>
</protein>
<evidence type="ECO:0000256" key="1">
    <source>
        <dbReference type="PROSITE-ProRule" id="PRU10141"/>
    </source>
</evidence>
<dbReference type="InterPro" id="IPR000719">
    <property type="entry name" value="Prot_kinase_dom"/>
</dbReference>
<reference evidence="3" key="1">
    <citation type="submission" date="2014-12" db="EMBL/GenBank/DDBJ databases">
        <title>Genome Sequence of Valsa Canker Pathogens Uncovers a Specific Adaption of Colonization on Woody Bark.</title>
        <authorList>
            <person name="Yin Z."/>
            <person name="Liu H."/>
            <person name="Gao X."/>
            <person name="Li Z."/>
            <person name="Song N."/>
            <person name="Ke X."/>
            <person name="Dai Q."/>
            <person name="Wu Y."/>
            <person name="Sun Y."/>
            <person name="Xu J.-R."/>
            <person name="Kang Z.K."/>
            <person name="Wang L."/>
            <person name="Huang L."/>
        </authorList>
    </citation>
    <scope>NUCLEOTIDE SEQUENCE [LARGE SCALE GENOMIC DNA]</scope>
    <source>
        <strain evidence="3">03-8</strain>
    </source>
</reference>
<dbReference type="InterPro" id="IPR017441">
    <property type="entry name" value="Protein_kinase_ATP_BS"/>
</dbReference>
<sequence length="323" mass="36541">MNVIPASARRSVDDNSRRVNARFLRILGAGGNGLAALFEIRRGTSGPPSKFVVKTSLDSRTDMALEKHFMVRLKRAKHIVQILRWGADVMAGSGQATPRDLQRWQALDNNPSIIALEYMKHGDLYGMVTKVGRARKAIPDDVLWKIFFCLNRNGGETWLDENGPDINEQLPDQNRDIGYDLVHFDLDIQNVLIGDYDNSGHQTVPVFKASDFGTSQRTTSLDFFEPYVSHLSGPKSLYTANLDALNRRFMAWARRKSGKLNCYVPEQHHKEWEFVDILPQTQNPRPKVAGNYGPASNIFAIGLLSLILQDRTELYEENRREVG</sequence>
<dbReference type="SUPFAM" id="SSF56112">
    <property type="entry name" value="Protein kinase-like (PK-like)"/>
    <property type="match status" value="1"/>
</dbReference>
<dbReference type="GO" id="GO:0004672">
    <property type="term" value="F:protein kinase activity"/>
    <property type="evidence" value="ECO:0007669"/>
    <property type="project" value="InterPro"/>
</dbReference>
<feature type="binding site" evidence="1">
    <location>
        <position position="54"/>
    </location>
    <ligand>
        <name>ATP</name>
        <dbReference type="ChEBI" id="CHEBI:30616"/>
    </ligand>
</feature>